<dbReference type="Gene3D" id="3.50.50.60">
    <property type="entry name" value="FAD/NAD(P)-binding domain"/>
    <property type="match status" value="1"/>
</dbReference>
<evidence type="ECO:0000256" key="6">
    <source>
        <dbReference type="RuleBase" id="RU003968"/>
    </source>
</evidence>
<keyword evidence="10" id="KW-1185">Reference proteome</keyword>
<comment type="caution">
    <text evidence="9">The sequence shown here is derived from an EMBL/GenBank/DDBJ whole genome shotgun (WGS) entry which is preliminary data.</text>
</comment>
<reference evidence="9 10" key="1">
    <citation type="submission" date="2017-05" db="EMBL/GenBank/DDBJ databases">
        <title>Complete and WGS of Bordetella genogroups.</title>
        <authorList>
            <person name="Spilker T."/>
            <person name="LiPuma J."/>
        </authorList>
    </citation>
    <scope>NUCLEOTIDE SEQUENCE [LARGE SCALE GENOMIC DNA]</scope>
    <source>
        <strain evidence="9 10">AU10456</strain>
    </source>
</reference>
<evidence type="ECO:0000313" key="9">
    <source>
        <dbReference type="EMBL" id="OZI46713.1"/>
    </source>
</evidence>
<gene>
    <name evidence="9" type="ORF">CAL25_18675</name>
</gene>
<dbReference type="EMBL" id="NEVP01000011">
    <property type="protein sequence ID" value="OZI46713.1"/>
    <property type="molecule type" value="Genomic_DNA"/>
</dbReference>
<protein>
    <submittedName>
        <fullName evidence="9">Choline dehydrogenase</fullName>
    </submittedName>
</protein>
<dbReference type="GO" id="GO:0050660">
    <property type="term" value="F:flavin adenine dinucleotide binding"/>
    <property type="evidence" value="ECO:0007669"/>
    <property type="project" value="InterPro"/>
</dbReference>
<feature type="domain" description="Glucose-methanol-choline oxidoreductase N-terminal" evidence="8">
    <location>
        <begin position="256"/>
        <end position="270"/>
    </location>
</feature>
<dbReference type="SUPFAM" id="SSF54373">
    <property type="entry name" value="FAD-linked reductases, C-terminal domain"/>
    <property type="match status" value="1"/>
</dbReference>
<evidence type="ECO:0000259" key="7">
    <source>
        <dbReference type="PROSITE" id="PS00623"/>
    </source>
</evidence>
<organism evidence="9 10">
    <name type="scientific">Bordetella genomosp. 5</name>
    <dbReference type="NCBI Taxonomy" id="1395608"/>
    <lineage>
        <taxon>Bacteria</taxon>
        <taxon>Pseudomonadati</taxon>
        <taxon>Pseudomonadota</taxon>
        <taxon>Betaproteobacteria</taxon>
        <taxon>Burkholderiales</taxon>
        <taxon>Alcaligenaceae</taxon>
        <taxon>Bordetella</taxon>
    </lineage>
</organism>
<dbReference type="PANTHER" id="PTHR11552">
    <property type="entry name" value="GLUCOSE-METHANOL-CHOLINE GMC OXIDOREDUCTASE"/>
    <property type="match status" value="1"/>
</dbReference>
<dbReference type="InterPro" id="IPR012132">
    <property type="entry name" value="GMC_OxRdtase"/>
</dbReference>
<keyword evidence="3 6" id="KW-0285">Flavoprotein</keyword>
<evidence type="ECO:0000256" key="4">
    <source>
        <dbReference type="ARBA" id="ARBA00022827"/>
    </source>
</evidence>
<evidence type="ECO:0000259" key="8">
    <source>
        <dbReference type="PROSITE" id="PS00624"/>
    </source>
</evidence>
<dbReference type="SUPFAM" id="SSF51905">
    <property type="entry name" value="FAD/NAD(P)-binding domain"/>
    <property type="match status" value="1"/>
</dbReference>
<dbReference type="PIRSF" id="PIRSF000137">
    <property type="entry name" value="Alcohol_oxidase"/>
    <property type="match status" value="1"/>
</dbReference>
<feature type="binding site" evidence="5">
    <location>
        <position position="220"/>
    </location>
    <ligand>
        <name>FAD</name>
        <dbReference type="ChEBI" id="CHEBI:57692"/>
    </ligand>
</feature>
<dbReference type="AlphaFoldDB" id="A0A261TDI2"/>
<dbReference type="GO" id="GO:0016614">
    <property type="term" value="F:oxidoreductase activity, acting on CH-OH group of donors"/>
    <property type="evidence" value="ECO:0007669"/>
    <property type="project" value="InterPro"/>
</dbReference>
<dbReference type="PROSITE" id="PS00623">
    <property type="entry name" value="GMC_OXRED_1"/>
    <property type="match status" value="1"/>
</dbReference>
<name>A0A261TDI2_9BORD</name>
<dbReference type="InterPro" id="IPR000172">
    <property type="entry name" value="GMC_OxRdtase_N"/>
</dbReference>
<evidence type="ECO:0000313" key="10">
    <source>
        <dbReference type="Proteomes" id="UP000216913"/>
    </source>
</evidence>
<dbReference type="Gene3D" id="3.30.560.10">
    <property type="entry name" value="Glucose Oxidase, domain 3"/>
    <property type="match status" value="1"/>
</dbReference>
<dbReference type="RefSeq" id="WP_094802594.1">
    <property type="nucleotide sequence ID" value="NZ_NEVP01000011.1"/>
</dbReference>
<keyword evidence="4 5" id="KW-0274">FAD</keyword>
<dbReference type="InterPro" id="IPR007867">
    <property type="entry name" value="GMC_OxRtase_C"/>
</dbReference>
<accession>A0A261TDI2</accession>
<comment type="similarity">
    <text evidence="2 6">Belongs to the GMC oxidoreductase family.</text>
</comment>
<dbReference type="PROSITE" id="PS00624">
    <property type="entry name" value="GMC_OXRED_2"/>
    <property type="match status" value="1"/>
</dbReference>
<evidence type="ECO:0000256" key="1">
    <source>
        <dbReference type="ARBA" id="ARBA00001974"/>
    </source>
</evidence>
<evidence type="ECO:0000256" key="2">
    <source>
        <dbReference type="ARBA" id="ARBA00010790"/>
    </source>
</evidence>
<dbReference type="PANTHER" id="PTHR11552:SF147">
    <property type="entry name" value="CHOLINE DEHYDROGENASE, MITOCHONDRIAL"/>
    <property type="match status" value="1"/>
</dbReference>
<sequence>MSTDAQFDFILVGGGTAGCILANRLSECGRHSVLMLEAGGEARVPWVSIPAGFSKLLTHPRLNWSFRSEPEDNVMGRSISIPRGKGLGGSTLINGMIYVRGQPGDYDHWDALGAHGWAWRDVAPYFIRVEHTAVGGAERGRHGPMHITEVSERFPLADAMIDAAAEDGQPRNPDYNGARQDGFGYYQVCQRDGRRWSVVDGYLKPARKRPNLTIRTGARVTGLILEGKRCVGVRYRRDDGSTGEARARVRVVLTSGAIQSPQLLELSGIGRPEVLQAAGLPVHHALRGVGENYIDHFATRMNWRVQGAATLNEGTRGLGLGTAVLRYALARKGILTLGTGLVFGFVKTDPALATPDVQYFFMHASYADAAVRKLDTRPGMTLGVAQLRPRSRGSIHVASADPLAAPLIRPNLLAEAGDQACLVAGMRIARRIVGQPAMARFVKTELNPGPSVQTDAQWLSFARENGQTIYHPIGTCRMGAGPEGVVDARLRVHGIEGLGVVDASVMPAMVSGNTQAAVMMVAEKGADMLLQDARAS</sequence>
<dbReference type="Proteomes" id="UP000216913">
    <property type="component" value="Unassembled WGS sequence"/>
</dbReference>
<dbReference type="Pfam" id="PF00732">
    <property type="entry name" value="GMC_oxred_N"/>
    <property type="match status" value="1"/>
</dbReference>
<evidence type="ECO:0000256" key="5">
    <source>
        <dbReference type="PIRSR" id="PIRSR000137-2"/>
    </source>
</evidence>
<proteinExistence type="inferred from homology"/>
<feature type="domain" description="Glucose-methanol-choline oxidoreductase N-terminal" evidence="7">
    <location>
        <begin position="84"/>
        <end position="107"/>
    </location>
</feature>
<dbReference type="InterPro" id="IPR036188">
    <property type="entry name" value="FAD/NAD-bd_sf"/>
</dbReference>
<evidence type="ECO:0000256" key="3">
    <source>
        <dbReference type="ARBA" id="ARBA00022630"/>
    </source>
</evidence>
<comment type="cofactor">
    <cofactor evidence="1 5">
        <name>FAD</name>
        <dbReference type="ChEBI" id="CHEBI:57692"/>
    </cofactor>
</comment>
<dbReference type="OrthoDB" id="9785276at2"/>
<dbReference type="Pfam" id="PF05199">
    <property type="entry name" value="GMC_oxred_C"/>
    <property type="match status" value="1"/>
</dbReference>